<dbReference type="EMBL" id="VSSQ01062389">
    <property type="protein sequence ID" value="MPN15574.1"/>
    <property type="molecule type" value="Genomic_DNA"/>
</dbReference>
<gene>
    <name evidence="2" type="ORF">SDC9_162908</name>
</gene>
<accession>A0A645FU93</accession>
<feature type="compositionally biased region" description="Basic and acidic residues" evidence="1">
    <location>
        <begin position="1"/>
        <end position="29"/>
    </location>
</feature>
<comment type="caution">
    <text evidence="2">The sequence shown here is derived from an EMBL/GenBank/DDBJ whole genome shotgun (WGS) entry which is preliminary data.</text>
</comment>
<organism evidence="2">
    <name type="scientific">bioreactor metagenome</name>
    <dbReference type="NCBI Taxonomy" id="1076179"/>
    <lineage>
        <taxon>unclassified sequences</taxon>
        <taxon>metagenomes</taxon>
        <taxon>ecological metagenomes</taxon>
    </lineage>
</organism>
<evidence type="ECO:0000313" key="2">
    <source>
        <dbReference type="EMBL" id="MPN15574.1"/>
    </source>
</evidence>
<sequence length="40" mass="4634">MDMRPRPENARKRGEGEDEKIKRLEEKAGFDGNPVEPGFF</sequence>
<evidence type="ECO:0000256" key="1">
    <source>
        <dbReference type="SAM" id="MobiDB-lite"/>
    </source>
</evidence>
<dbReference type="AlphaFoldDB" id="A0A645FU93"/>
<proteinExistence type="predicted"/>
<protein>
    <submittedName>
        <fullName evidence="2">Uncharacterized protein</fullName>
    </submittedName>
</protein>
<reference evidence="2" key="1">
    <citation type="submission" date="2019-08" db="EMBL/GenBank/DDBJ databases">
        <authorList>
            <person name="Kucharzyk K."/>
            <person name="Murdoch R.W."/>
            <person name="Higgins S."/>
            <person name="Loffler F."/>
        </authorList>
    </citation>
    <scope>NUCLEOTIDE SEQUENCE</scope>
</reference>
<feature type="region of interest" description="Disordered" evidence="1">
    <location>
        <begin position="1"/>
        <end position="40"/>
    </location>
</feature>
<name>A0A645FU93_9ZZZZ</name>